<accession>A0A0K0EAH0</accession>
<reference evidence="1" key="1">
    <citation type="submission" date="2015-08" db="UniProtKB">
        <authorList>
            <consortium name="WormBaseParasite"/>
        </authorList>
    </citation>
    <scope>IDENTIFICATION</scope>
</reference>
<proteinExistence type="predicted"/>
<dbReference type="AlphaFoldDB" id="A0A0K0EAH0"/>
<evidence type="ECO:0000313" key="1">
    <source>
        <dbReference type="WBParaSite" id="SSTP_0000649500.1"/>
    </source>
</evidence>
<sequence>METVVVKIRGCCCNSFSNNSNYDSKTRKNSFSNSANYDKYAGHYYCCFGGCYSTGTESESLKLLWRELEDVAILKLSLKHGSSSVKVGGCCSTGAESEA</sequence>
<protein>
    <submittedName>
        <fullName evidence="1">Ovule protein</fullName>
    </submittedName>
</protein>
<dbReference type="WBParaSite" id="SSTP_0000649500.1">
    <property type="protein sequence ID" value="SSTP_0000649500.1"/>
    <property type="gene ID" value="SSTP_0000649500"/>
</dbReference>
<name>A0A0K0EAH0_STRER</name>
<organism evidence="1">
    <name type="scientific">Strongyloides stercoralis</name>
    <name type="common">Threadworm</name>
    <dbReference type="NCBI Taxonomy" id="6248"/>
    <lineage>
        <taxon>Eukaryota</taxon>
        <taxon>Metazoa</taxon>
        <taxon>Ecdysozoa</taxon>
        <taxon>Nematoda</taxon>
        <taxon>Chromadorea</taxon>
        <taxon>Rhabditida</taxon>
        <taxon>Tylenchina</taxon>
        <taxon>Panagrolaimomorpha</taxon>
        <taxon>Strongyloidoidea</taxon>
        <taxon>Strongyloididae</taxon>
        <taxon>Strongyloides</taxon>
    </lineage>
</organism>